<organism evidence="1 2">
    <name type="scientific">Drouetiella hepatica Uher 2000/2452</name>
    <dbReference type="NCBI Taxonomy" id="904376"/>
    <lineage>
        <taxon>Bacteria</taxon>
        <taxon>Bacillati</taxon>
        <taxon>Cyanobacteriota</taxon>
        <taxon>Cyanophyceae</taxon>
        <taxon>Oculatellales</taxon>
        <taxon>Oculatellaceae</taxon>
        <taxon>Drouetiella</taxon>
    </lineage>
</organism>
<protein>
    <submittedName>
        <fullName evidence="1">Uncharacterized protein</fullName>
    </submittedName>
</protein>
<evidence type="ECO:0000313" key="2">
    <source>
        <dbReference type="Proteomes" id="UP000757435"/>
    </source>
</evidence>
<reference evidence="1" key="2">
    <citation type="journal article" date="2022" name="Microbiol. Resour. Announc.">
        <title>Metagenome Sequencing to Explore Phylogenomics of Terrestrial Cyanobacteria.</title>
        <authorList>
            <person name="Ward R.D."/>
            <person name="Stajich J.E."/>
            <person name="Johansen J.R."/>
            <person name="Huntemann M."/>
            <person name="Clum A."/>
            <person name="Foster B."/>
            <person name="Foster B."/>
            <person name="Roux S."/>
            <person name="Palaniappan K."/>
            <person name="Varghese N."/>
            <person name="Mukherjee S."/>
            <person name="Reddy T.B.K."/>
            <person name="Daum C."/>
            <person name="Copeland A."/>
            <person name="Chen I.A."/>
            <person name="Ivanova N.N."/>
            <person name="Kyrpides N.C."/>
            <person name="Shapiro N."/>
            <person name="Eloe-Fadrosh E.A."/>
            <person name="Pietrasiak N."/>
        </authorList>
    </citation>
    <scope>NUCLEOTIDE SEQUENCE</scope>
    <source>
        <strain evidence="1">UHER 2000/2452</strain>
    </source>
</reference>
<name>A0A951QC13_9CYAN</name>
<dbReference type="EMBL" id="JAHHHD010000017">
    <property type="protein sequence ID" value="MBW4660032.1"/>
    <property type="molecule type" value="Genomic_DNA"/>
</dbReference>
<dbReference type="Proteomes" id="UP000757435">
    <property type="component" value="Unassembled WGS sequence"/>
</dbReference>
<proteinExistence type="predicted"/>
<sequence>MWHRLKNFLSSLWTYNALRPDFRVRRRVNRSLSDRPALSQDEWFEAHYKAQGVTYAIALFAYQHLGQYSGLDLSRVLPSDRLEEDLQWTEVCWFDWEQSLCEDFHGCFGVDMGDRLDFSCLSTVQDLVDFLNQQKINPDSGELDFPEILSLNSEPEF</sequence>
<gene>
    <name evidence="1" type="ORF">KME15_15260</name>
</gene>
<comment type="caution">
    <text evidence="1">The sequence shown here is derived from an EMBL/GenBank/DDBJ whole genome shotgun (WGS) entry which is preliminary data.</text>
</comment>
<accession>A0A951QC13</accession>
<dbReference type="AlphaFoldDB" id="A0A951QC13"/>
<evidence type="ECO:0000313" key="1">
    <source>
        <dbReference type="EMBL" id="MBW4660032.1"/>
    </source>
</evidence>
<reference evidence="1" key="1">
    <citation type="submission" date="2021-05" db="EMBL/GenBank/DDBJ databases">
        <authorList>
            <person name="Pietrasiak N."/>
            <person name="Ward R."/>
            <person name="Stajich J.E."/>
            <person name="Kurbessoian T."/>
        </authorList>
    </citation>
    <scope>NUCLEOTIDE SEQUENCE</scope>
    <source>
        <strain evidence="1">UHER 2000/2452</strain>
    </source>
</reference>